<evidence type="ECO:0000256" key="4">
    <source>
        <dbReference type="ARBA" id="ARBA00022553"/>
    </source>
</evidence>
<dbReference type="PRINTS" id="PR00344">
    <property type="entry name" value="BCTRLSENSOR"/>
</dbReference>
<feature type="transmembrane region" description="Helical" evidence="12">
    <location>
        <begin position="194"/>
        <end position="217"/>
    </location>
</feature>
<proteinExistence type="predicted"/>
<dbReference type="Gene3D" id="1.10.287.130">
    <property type="match status" value="1"/>
</dbReference>
<keyword evidence="8 12" id="KW-1133">Transmembrane helix</keyword>
<dbReference type="PANTHER" id="PTHR43304">
    <property type="entry name" value="PHYTOCHROME-LIKE PROTEIN CPH1"/>
    <property type="match status" value="1"/>
</dbReference>
<organism evidence="15 16">
    <name type="scientific">Cellulomonas bogoriensis 69B4 = DSM 16987</name>
    <dbReference type="NCBI Taxonomy" id="1386082"/>
    <lineage>
        <taxon>Bacteria</taxon>
        <taxon>Bacillati</taxon>
        <taxon>Actinomycetota</taxon>
        <taxon>Actinomycetes</taxon>
        <taxon>Micrococcales</taxon>
        <taxon>Cellulomonadaceae</taxon>
        <taxon>Cellulomonas</taxon>
    </lineage>
</organism>
<dbReference type="GO" id="GO:0000155">
    <property type="term" value="F:phosphorelay sensor kinase activity"/>
    <property type="evidence" value="ECO:0007669"/>
    <property type="project" value="InterPro"/>
</dbReference>
<dbReference type="EC" id="2.7.13.3" evidence="3"/>
<accession>A0A0A0C057</accession>
<reference evidence="15 16" key="1">
    <citation type="submission" date="2013-08" db="EMBL/GenBank/DDBJ databases">
        <title>Genome sequencing of Cellulomonas bogoriensis 69B4.</title>
        <authorList>
            <person name="Chen F."/>
            <person name="Li Y."/>
            <person name="Wang G."/>
        </authorList>
    </citation>
    <scope>NUCLEOTIDE SEQUENCE [LARGE SCALE GENOMIC DNA]</scope>
    <source>
        <strain evidence="15 16">69B4</strain>
    </source>
</reference>
<protein>
    <recommendedName>
        <fullName evidence="3">histidine kinase</fullName>
        <ecNumber evidence="3">2.7.13.3</ecNumber>
    </recommendedName>
</protein>
<evidence type="ECO:0000256" key="9">
    <source>
        <dbReference type="ARBA" id="ARBA00023012"/>
    </source>
</evidence>
<evidence type="ECO:0000256" key="11">
    <source>
        <dbReference type="SAM" id="MobiDB-lite"/>
    </source>
</evidence>
<dbReference type="InterPro" id="IPR036890">
    <property type="entry name" value="HATPase_C_sf"/>
</dbReference>
<dbReference type="Pfam" id="PF02518">
    <property type="entry name" value="HATPase_c"/>
    <property type="match status" value="1"/>
</dbReference>
<keyword evidence="7 15" id="KW-0418">Kinase</keyword>
<evidence type="ECO:0000256" key="10">
    <source>
        <dbReference type="SAM" id="Coils"/>
    </source>
</evidence>
<dbReference type="Proteomes" id="UP000054314">
    <property type="component" value="Unassembled WGS sequence"/>
</dbReference>
<evidence type="ECO:0000256" key="12">
    <source>
        <dbReference type="SAM" id="Phobius"/>
    </source>
</evidence>
<feature type="transmembrane region" description="Helical" evidence="12">
    <location>
        <begin position="19"/>
        <end position="42"/>
    </location>
</feature>
<evidence type="ECO:0000256" key="6">
    <source>
        <dbReference type="ARBA" id="ARBA00022692"/>
    </source>
</evidence>
<feature type="domain" description="Histidine kinase" evidence="13">
    <location>
        <begin position="307"/>
        <end position="521"/>
    </location>
</feature>
<sequence length="562" mass="61146">MGAAVSATGGTTLRRRVTVALACAGLVVVLAVTGAVAAFLTVGSRQQDVTEMYFDALLEADNTFVRLVDAEASLRAYVATGDEVSLEPFEALAAGRTPAQERAQARLLERRGEGSAVLRAQEAAREATRAWYADHAMPTIEQVRQDGPGTVGEAQARRGQVLFEDVRVEVEAYRVLLQEERAAAVQGLRTATRVLAASVAALAGVAVVGGALLWVFLRKWVLNPLTALTEDVRLVAEGQAEHEVATHGTGEVAQVAQDVDHMRRRLVGLIAHARRSREELEESHARLREQSEDLARSNRDLEQFAYVASHDLQEPLRKVASFTQLLAKRYQGQLDERADQYIEFAVDGAKRMQRLINDLLGFSRVGRIGGELGEVDVRVLAERVVEDLDDAVREAGAQVVVGELPTVVGEEPLLAQLLHNLVGNAVKFRHPDRAPVVRLEARRTGAAWELSCSDNGIGIDEQYVDRVFVIFQRLHPKDLYEGTGIGLALCKKIVEYHGGQIWIDAGAAEGTTIRWTFPDQFASRLAEEQERGPSGPRKETPVPSGATGQAPASGGDQEVTQT</sequence>
<dbReference type="Gene3D" id="3.30.565.10">
    <property type="entry name" value="Histidine kinase-like ATPase, C-terminal domain"/>
    <property type="match status" value="1"/>
</dbReference>
<keyword evidence="16" id="KW-1185">Reference proteome</keyword>
<evidence type="ECO:0000313" key="16">
    <source>
        <dbReference type="Proteomes" id="UP000054314"/>
    </source>
</evidence>
<evidence type="ECO:0000256" key="3">
    <source>
        <dbReference type="ARBA" id="ARBA00012438"/>
    </source>
</evidence>
<dbReference type="InterPro" id="IPR003661">
    <property type="entry name" value="HisK_dim/P_dom"/>
</dbReference>
<keyword evidence="6 12" id="KW-0812">Transmembrane</keyword>
<dbReference type="SMART" id="SM00304">
    <property type="entry name" value="HAMP"/>
    <property type="match status" value="1"/>
</dbReference>
<gene>
    <name evidence="15" type="ORF">N869_14895</name>
</gene>
<comment type="subcellular location">
    <subcellularLocation>
        <location evidence="2">Cell membrane</location>
    </subcellularLocation>
</comment>
<dbReference type="SUPFAM" id="SSF55874">
    <property type="entry name" value="ATPase domain of HSP90 chaperone/DNA topoisomerase II/histidine kinase"/>
    <property type="match status" value="1"/>
</dbReference>
<feature type="compositionally biased region" description="Basic and acidic residues" evidence="11">
    <location>
        <begin position="525"/>
        <end position="540"/>
    </location>
</feature>
<evidence type="ECO:0000256" key="2">
    <source>
        <dbReference type="ARBA" id="ARBA00004236"/>
    </source>
</evidence>
<dbReference type="InterPro" id="IPR036097">
    <property type="entry name" value="HisK_dim/P_sf"/>
</dbReference>
<dbReference type="InterPro" id="IPR005467">
    <property type="entry name" value="His_kinase_dom"/>
</dbReference>
<dbReference type="PROSITE" id="PS50885">
    <property type="entry name" value="HAMP"/>
    <property type="match status" value="1"/>
</dbReference>
<dbReference type="AlphaFoldDB" id="A0A0A0C057"/>
<feature type="domain" description="HAMP" evidence="14">
    <location>
        <begin position="219"/>
        <end position="271"/>
    </location>
</feature>
<dbReference type="PROSITE" id="PS50109">
    <property type="entry name" value="HIS_KIN"/>
    <property type="match status" value="1"/>
</dbReference>
<evidence type="ECO:0000256" key="8">
    <source>
        <dbReference type="ARBA" id="ARBA00022989"/>
    </source>
</evidence>
<evidence type="ECO:0000313" key="15">
    <source>
        <dbReference type="EMBL" id="KGM13307.1"/>
    </source>
</evidence>
<dbReference type="Pfam" id="PF00512">
    <property type="entry name" value="HisKA"/>
    <property type="match status" value="1"/>
</dbReference>
<dbReference type="CDD" id="cd06225">
    <property type="entry name" value="HAMP"/>
    <property type="match status" value="1"/>
</dbReference>
<dbReference type="CDD" id="cd00082">
    <property type="entry name" value="HisKA"/>
    <property type="match status" value="1"/>
</dbReference>
<dbReference type="InterPro" id="IPR003660">
    <property type="entry name" value="HAMP_dom"/>
</dbReference>
<feature type="region of interest" description="Disordered" evidence="11">
    <location>
        <begin position="524"/>
        <end position="562"/>
    </location>
</feature>
<evidence type="ECO:0000256" key="1">
    <source>
        <dbReference type="ARBA" id="ARBA00000085"/>
    </source>
</evidence>
<keyword evidence="4" id="KW-0597">Phosphoprotein</keyword>
<name>A0A0A0C057_9CELL</name>
<dbReference type="InterPro" id="IPR003594">
    <property type="entry name" value="HATPase_dom"/>
</dbReference>
<comment type="catalytic activity">
    <reaction evidence="1">
        <text>ATP + protein L-histidine = ADP + protein N-phospho-L-histidine.</text>
        <dbReference type="EC" id="2.7.13.3"/>
    </reaction>
</comment>
<dbReference type="InterPro" id="IPR052162">
    <property type="entry name" value="Sensor_kinase/Photoreceptor"/>
</dbReference>
<evidence type="ECO:0000259" key="14">
    <source>
        <dbReference type="PROSITE" id="PS50885"/>
    </source>
</evidence>
<dbReference type="EMBL" id="AXCZ01000050">
    <property type="protein sequence ID" value="KGM13307.1"/>
    <property type="molecule type" value="Genomic_DNA"/>
</dbReference>
<feature type="coiled-coil region" evidence="10">
    <location>
        <begin position="270"/>
        <end position="300"/>
    </location>
</feature>
<dbReference type="Pfam" id="PF05227">
    <property type="entry name" value="CHASE3"/>
    <property type="match status" value="1"/>
</dbReference>
<keyword evidence="9" id="KW-0902">Two-component regulatory system</keyword>
<dbReference type="SUPFAM" id="SSF158472">
    <property type="entry name" value="HAMP domain-like"/>
    <property type="match status" value="1"/>
</dbReference>
<dbReference type="SUPFAM" id="SSF47384">
    <property type="entry name" value="Homodimeric domain of signal transducing histidine kinase"/>
    <property type="match status" value="1"/>
</dbReference>
<dbReference type="OrthoDB" id="9808408at2"/>
<dbReference type="SMART" id="SM00387">
    <property type="entry name" value="HATPase_c"/>
    <property type="match status" value="1"/>
</dbReference>
<dbReference type="Gene3D" id="6.10.340.10">
    <property type="match status" value="1"/>
</dbReference>
<evidence type="ECO:0000256" key="5">
    <source>
        <dbReference type="ARBA" id="ARBA00022679"/>
    </source>
</evidence>
<dbReference type="GO" id="GO:0005886">
    <property type="term" value="C:plasma membrane"/>
    <property type="evidence" value="ECO:0007669"/>
    <property type="project" value="UniProtKB-SubCell"/>
</dbReference>
<keyword evidence="10" id="KW-0175">Coiled coil</keyword>
<dbReference type="SMART" id="SM00388">
    <property type="entry name" value="HisKA"/>
    <property type="match status" value="1"/>
</dbReference>
<keyword evidence="12" id="KW-0472">Membrane</keyword>
<keyword evidence="5" id="KW-0808">Transferase</keyword>
<dbReference type="PANTHER" id="PTHR43304:SF1">
    <property type="entry name" value="PAC DOMAIN-CONTAINING PROTEIN"/>
    <property type="match status" value="1"/>
</dbReference>
<evidence type="ECO:0000259" key="13">
    <source>
        <dbReference type="PROSITE" id="PS50109"/>
    </source>
</evidence>
<dbReference type="InterPro" id="IPR007891">
    <property type="entry name" value="CHASE3"/>
</dbReference>
<comment type="caution">
    <text evidence="15">The sequence shown here is derived from an EMBL/GenBank/DDBJ whole genome shotgun (WGS) entry which is preliminary data.</text>
</comment>
<evidence type="ECO:0000256" key="7">
    <source>
        <dbReference type="ARBA" id="ARBA00022777"/>
    </source>
</evidence>
<dbReference type="InterPro" id="IPR004358">
    <property type="entry name" value="Sig_transdc_His_kin-like_C"/>
</dbReference>